<dbReference type="EC" id="2.4.1.-" evidence="8"/>
<proteinExistence type="inferred from homology"/>
<keyword evidence="5" id="KW-0812">Transmembrane</keyword>
<gene>
    <name evidence="9" type="ORF">DPMN_172622</name>
</gene>
<comment type="similarity">
    <text evidence="2 8">Belongs to the glycosyltransferase 92 family.</text>
</comment>
<evidence type="ECO:0000256" key="3">
    <source>
        <dbReference type="ARBA" id="ARBA00022676"/>
    </source>
</evidence>
<reference evidence="9" key="1">
    <citation type="journal article" date="2019" name="bioRxiv">
        <title>The Genome of the Zebra Mussel, Dreissena polymorpha: A Resource for Invasive Species Research.</title>
        <authorList>
            <person name="McCartney M.A."/>
            <person name="Auch B."/>
            <person name="Kono T."/>
            <person name="Mallez S."/>
            <person name="Zhang Y."/>
            <person name="Obille A."/>
            <person name="Becker A."/>
            <person name="Abrahante J.E."/>
            <person name="Garbe J."/>
            <person name="Badalamenti J.P."/>
            <person name="Herman A."/>
            <person name="Mangelson H."/>
            <person name="Liachko I."/>
            <person name="Sullivan S."/>
            <person name="Sone E.D."/>
            <person name="Koren S."/>
            <person name="Silverstein K.A.T."/>
            <person name="Beckman K.B."/>
            <person name="Gohl D.M."/>
        </authorList>
    </citation>
    <scope>NUCLEOTIDE SEQUENCE</scope>
    <source>
        <strain evidence="9">Duluth1</strain>
        <tissue evidence="9">Whole animal</tissue>
    </source>
</reference>
<dbReference type="InterPro" id="IPR008166">
    <property type="entry name" value="Glyco_transf_92"/>
</dbReference>
<accession>A0A9D4E1E0</accession>
<name>A0A9D4E1E0_DREPO</name>
<dbReference type="EMBL" id="JAIWYP010000009">
    <property type="protein sequence ID" value="KAH3771308.1"/>
    <property type="molecule type" value="Genomic_DNA"/>
</dbReference>
<evidence type="ECO:0000256" key="6">
    <source>
        <dbReference type="ARBA" id="ARBA00022989"/>
    </source>
</evidence>
<evidence type="ECO:0000256" key="4">
    <source>
        <dbReference type="ARBA" id="ARBA00022679"/>
    </source>
</evidence>
<keyword evidence="4 8" id="KW-0808">Transferase</keyword>
<keyword evidence="7" id="KW-0472">Membrane</keyword>
<keyword evidence="3 8" id="KW-0328">Glycosyltransferase</keyword>
<dbReference type="GO" id="GO:0005737">
    <property type="term" value="C:cytoplasm"/>
    <property type="evidence" value="ECO:0007669"/>
    <property type="project" value="TreeGrafter"/>
</dbReference>
<dbReference type="Pfam" id="PF01697">
    <property type="entry name" value="Glyco_transf_92"/>
    <property type="match status" value="1"/>
</dbReference>
<dbReference type="PANTHER" id="PTHR21461">
    <property type="entry name" value="GLYCOSYLTRANSFERASE FAMILY 92 PROTEIN"/>
    <property type="match status" value="1"/>
</dbReference>
<reference evidence="9" key="2">
    <citation type="submission" date="2020-11" db="EMBL/GenBank/DDBJ databases">
        <authorList>
            <person name="McCartney M.A."/>
            <person name="Auch B."/>
            <person name="Kono T."/>
            <person name="Mallez S."/>
            <person name="Becker A."/>
            <person name="Gohl D.M."/>
            <person name="Silverstein K.A.T."/>
            <person name="Koren S."/>
            <person name="Bechman K.B."/>
            <person name="Herman A."/>
            <person name="Abrahante J.E."/>
            <person name="Garbe J."/>
        </authorList>
    </citation>
    <scope>NUCLEOTIDE SEQUENCE</scope>
    <source>
        <strain evidence="9">Duluth1</strain>
        <tissue evidence="9">Whole animal</tissue>
    </source>
</reference>
<keyword evidence="10" id="KW-1185">Reference proteome</keyword>
<dbReference type="GO" id="GO:0016020">
    <property type="term" value="C:membrane"/>
    <property type="evidence" value="ECO:0007669"/>
    <property type="project" value="UniProtKB-SubCell"/>
</dbReference>
<dbReference type="Proteomes" id="UP000828390">
    <property type="component" value="Unassembled WGS sequence"/>
</dbReference>
<sequence length="200" mass="23338">MYSGRNITEVVQWSIPVTDVHYFGQVAALQDCLYQNKADSEFIVNLDLDEYIVPRVENIDTWPDLIANSPAEAFLFRNTFFVTNSREHNYSEKAIAHKLRLSTLLMTRHEPKIWSHTRRSKYIARTSKARSLMIHDVPWDAIGVQAERVQSDRAMVFHFQHAASEPNNGTTYIIDETVRKKYGEMLIRNVQRAWNRILRG</sequence>
<protein>
    <recommendedName>
        <fullName evidence="8">Glycosyltransferase family 92 protein</fullName>
        <ecNumber evidence="8">2.4.1.-</ecNumber>
    </recommendedName>
</protein>
<keyword evidence="6" id="KW-1133">Transmembrane helix</keyword>
<evidence type="ECO:0000313" key="10">
    <source>
        <dbReference type="Proteomes" id="UP000828390"/>
    </source>
</evidence>
<evidence type="ECO:0000313" key="9">
    <source>
        <dbReference type="EMBL" id="KAH3771308.1"/>
    </source>
</evidence>
<dbReference type="AlphaFoldDB" id="A0A9D4E1E0"/>
<evidence type="ECO:0000256" key="7">
    <source>
        <dbReference type="ARBA" id="ARBA00023136"/>
    </source>
</evidence>
<dbReference type="PANTHER" id="PTHR21461:SF69">
    <property type="entry name" value="GLYCOSYLTRANSFERASE FAMILY 92 PROTEIN"/>
    <property type="match status" value="1"/>
</dbReference>
<comment type="caution">
    <text evidence="9">The sequence shown here is derived from an EMBL/GenBank/DDBJ whole genome shotgun (WGS) entry which is preliminary data.</text>
</comment>
<organism evidence="9 10">
    <name type="scientific">Dreissena polymorpha</name>
    <name type="common">Zebra mussel</name>
    <name type="synonym">Mytilus polymorpha</name>
    <dbReference type="NCBI Taxonomy" id="45954"/>
    <lineage>
        <taxon>Eukaryota</taxon>
        <taxon>Metazoa</taxon>
        <taxon>Spiralia</taxon>
        <taxon>Lophotrochozoa</taxon>
        <taxon>Mollusca</taxon>
        <taxon>Bivalvia</taxon>
        <taxon>Autobranchia</taxon>
        <taxon>Heteroconchia</taxon>
        <taxon>Euheterodonta</taxon>
        <taxon>Imparidentia</taxon>
        <taxon>Neoheterodontei</taxon>
        <taxon>Myida</taxon>
        <taxon>Dreissenoidea</taxon>
        <taxon>Dreissenidae</taxon>
        <taxon>Dreissena</taxon>
    </lineage>
</organism>
<evidence type="ECO:0000256" key="5">
    <source>
        <dbReference type="ARBA" id="ARBA00022692"/>
    </source>
</evidence>
<dbReference type="GO" id="GO:0016757">
    <property type="term" value="F:glycosyltransferase activity"/>
    <property type="evidence" value="ECO:0007669"/>
    <property type="project" value="UniProtKB-UniRule"/>
</dbReference>
<evidence type="ECO:0000256" key="2">
    <source>
        <dbReference type="ARBA" id="ARBA00007647"/>
    </source>
</evidence>
<comment type="subcellular location">
    <subcellularLocation>
        <location evidence="1">Membrane</location>
        <topology evidence="1">Single-pass membrane protein</topology>
    </subcellularLocation>
</comment>
<evidence type="ECO:0000256" key="1">
    <source>
        <dbReference type="ARBA" id="ARBA00004167"/>
    </source>
</evidence>
<evidence type="ECO:0000256" key="8">
    <source>
        <dbReference type="RuleBase" id="RU366017"/>
    </source>
</evidence>